<evidence type="ECO:0000256" key="3">
    <source>
        <dbReference type="ARBA" id="ARBA00022741"/>
    </source>
</evidence>
<evidence type="ECO:0000256" key="2">
    <source>
        <dbReference type="ARBA" id="ARBA00022679"/>
    </source>
</evidence>
<dbReference type="Proteomes" id="UP001283361">
    <property type="component" value="Unassembled WGS sequence"/>
</dbReference>
<keyword evidence="5" id="KW-0067">ATP-binding</keyword>
<evidence type="ECO:0000256" key="4">
    <source>
        <dbReference type="ARBA" id="ARBA00022777"/>
    </source>
</evidence>
<dbReference type="SUPFAM" id="SSF56112">
    <property type="entry name" value="Protein kinase-like (PK-like)"/>
    <property type="match status" value="1"/>
</dbReference>
<dbReference type="PANTHER" id="PTHR34273">
    <property type="entry name" value="METHYLTHIORIBOSE KINASE"/>
    <property type="match status" value="1"/>
</dbReference>
<organism evidence="7 8">
    <name type="scientific">Elysia crispata</name>
    <name type="common">lettuce slug</name>
    <dbReference type="NCBI Taxonomy" id="231223"/>
    <lineage>
        <taxon>Eukaryota</taxon>
        <taxon>Metazoa</taxon>
        <taxon>Spiralia</taxon>
        <taxon>Lophotrochozoa</taxon>
        <taxon>Mollusca</taxon>
        <taxon>Gastropoda</taxon>
        <taxon>Heterobranchia</taxon>
        <taxon>Euthyneura</taxon>
        <taxon>Panpulmonata</taxon>
        <taxon>Sacoglossa</taxon>
        <taxon>Placobranchoidea</taxon>
        <taxon>Plakobranchidae</taxon>
        <taxon>Elysia</taxon>
    </lineage>
</organism>
<accession>A0AAE0Z0V8</accession>
<proteinExistence type="inferred from homology"/>
<protein>
    <recommendedName>
        <fullName evidence="6">Aminoglycoside phosphotransferase domain-containing protein</fullName>
    </recommendedName>
</protein>
<dbReference type="InterPro" id="IPR002575">
    <property type="entry name" value="Aminoglycoside_PTrfase"/>
</dbReference>
<sequence length="394" mass="43929">MDQEMVAKVLQSLKTNLKDASLSSLTGDASSLTVVPLQGGYLNEVFRVTSADGSQSCVVKVFLPHAKFAGPSVPLETDRCKRQHEASDYIRSLILDCCEASIFCDDVNNILCLRDFPEHKVWQDDLMTSCDLHLGGKLVDALVSLHSQSHVTRLGQAGFAKLKEQFSLLPKLMELQHSYTFVKPFQPNHRDNKPCDEKVRVKVDEVIHDAVVIKAMQLAEDWLLQENATCLIHGDLHSGSVLGKSAGQDIKIIDTECARAGPEAFDVARLVCSYVLLYHYHHQKTGQGVGSSRCDHTQLMADTVDLICITLSRYMEGMSKALQENFDKHLVWKQILLFMGIEIIAWISGPMSLTCLESFPEAQIFCLNTALRLLHRQTLSLDARGVSQLIHDSH</sequence>
<dbReference type="Gene3D" id="3.30.200.20">
    <property type="entry name" value="Phosphorylase Kinase, domain 1"/>
    <property type="match status" value="1"/>
</dbReference>
<keyword evidence="8" id="KW-1185">Reference proteome</keyword>
<evidence type="ECO:0000313" key="7">
    <source>
        <dbReference type="EMBL" id="KAK3760702.1"/>
    </source>
</evidence>
<dbReference type="Pfam" id="PF01636">
    <property type="entry name" value="APH"/>
    <property type="match status" value="1"/>
</dbReference>
<evidence type="ECO:0000313" key="8">
    <source>
        <dbReference type="Proteomes" id="UP001283361"/>
    </source>
</evidence>
<comment type="caution">
    <text evidence="7">The sequence shown here is derived from an EMBL/GenBank/DDBJ whole genome shotgun (WGS) entry which is preliminary data.</text>
</comment>
<dbReference type="GO" id="GO:0016301">
    <property type="term" value="F:kinase activity"/>
    <property type="evidence" value="ECO:0007669"/>
    <property type="project" value="UniProtKB-KW"/>
</dbReference>
<dbReference type="InterPro" id="IPR011009">
    <property type="entry name" value="Kinase-like_dom_sf"/>
</dbReference>
<dbReference type="Gene3D" id="3.90.1200.10">
    <property type="match status" value="1"/>
</dbReference>
<reference evidence="7" key="1">
    <citation type="journal article" date="2023" name="G3 (Bethesda)">
        <title>A reference genome for the long-term kleptoplast-retaining sea slug Elysia crispata morphotype clarki.</title>
        <authorList>
            <person name="Eastman K.E."/>
            <person name="Pendleton A.L."/>
            <person name="Shaikh M.A."/>
            <person name="Suttiyut T."/>
            <person name="Ogas R."/>
            <person name="Tomko P."/>
            <person name="Gavelis G."/>
            <person name="Widhalm J.R."/>
            <person name="Wisecaver J.H."/>
        </authorList>
    </citation>
    <scope>NUCLEOTIDE SEQUENCE</scope>
    <source>
        <strain evidence="7">ECLA1</strain>
    </source>
</reference>
<evidence type="ECO:0000259" key="6">
    <source>
        <dbReference type="Pfam" id="PF01636"/>
    </source>
</evidence>
<evidence type="ECO:0000256" key="5">
    <source>
        <dbReference type="ARBA" id="ARBA00022840"/>
    </source>
</evidence>
<dbReference type="GO" id="GO:0005524">
    <property type="term" value="F:ATP binding"/>
    <property type="evidence" value="ECO:0007669"/>
    <property type="project" value="UniProtKB-KW"/>
</dbReference>
<keyword evidence="3" id="KW-0547">Nucleotide-binding</keyword>
<name>A0AAE0Z0V8_9GAST</name>
<dbReference type="PANTHER" id="PTHR34273:SF2">
    <property type="entry name" value="METHYLTHIORIBOSE KINASE"/>
    <property type="match status" value="1"/>
</dbReference>
<keyword evidence="2" id="KW-0808">Transferase</keyword>
<keyword evidence="4" id="KW-0418">Kinase</keyword>
<gene>
    <name evidence="7" type="ORF">RRG08_010674</name>
</gene>
<dbReference type="AlphaFoldDB" id="A0AAE0Z0V8"/>
<feature type="domain" description="Aminoglycoside phosphotransferase" evidence="6">
    <location>
        <begin position="34"/>
        <end position="271"/>
    </location>
</feature>
<evidence type="ECO:0000256" key="1">
    <source>
        <dbReference type="ARBA" id="ARBA00010165"/>
    </source>
</evidence>
<comment type="similarity">
    <text evidence="1">Belongs to the methylthioribose kinase family.</text>
</comment>
<dbReference type="EMBL" id="JAWDGP010004964">
    <property type="protein sequence ID" value="KAK3760702.1"/>
    <property type="molecule type" value="Genomic_DNA"/>
</dbReference>